<dbReference type="Proteomes" id="UP000037843">
    <property type="component" value="Unassembled WGS sequence"/>
</dbReference>
<evidence type="ECO:0008006" key="14">
    <source>
        <dbReference type="Google" id="ProtNLM"/>
    </source>
</evidence>
<dbReference type="EMBL" id="LQYE01000014">
    <property type="protein sequence ID" value="OAT68480.1"/>
    <property type="molecule type" value="Genomic_DNA"/>
</dbReference>
<dbReference type="PATRIC" id="fig|83262.10.peg.5013"/>
<dbReference type="EMBL" id="LJFO01000021">
    <property type="protein sequence ID" value="KPG03408.1"/>
    <property type="molecule type" value="Genomic_DNA"/>
</dbReference>
<evidence type="ECO:0000256" key="2">
    <source>
        <dbReference type="ARBA" id="ARBA00007531"/>
    </source>
</evidence>
<feature type="chain" id="PRO_5014234504" description="Mycobacterium membrane protein" evidence="7">
    <location>
        <begin position="26"/>
        <end position="121"/>
    </location>
</feature>
<comment type="caution">
    <text evidence="8">The sequence shown here is derived from an EMBL/GenBank/DDBJ whole genome shotgun (WGS) entry which is preliminary data.</text>
</comment>
<reference evidence="10 13" key="2">
    <citation type="submission" date="2016-01" db="EMBL/GenBank/DDBJ databases">
        <title>Mycobacterium immunogenum strain CD11_6 genome sequencing and assembly.</title>
        <authorList>
            <person name="Kaur G."/>
            <person name="Nair G.R."/>
            <person name="Mayilraj S."/>
        </authorList>
    </citation>
    <scope>NUCLEOTIDE SEQUENCE [LARGE SCALE GENOMIC DNA]</scope>
    <source>
        <strain evidence="10 13">CD11-6</strain>
    </source>
</reference>
<dbReference type="Pfam" id="PF05423">
    <property type="entry name" value="Mycobact_memb"/>
    <property type="match status" value="1"/>
</dbReference>
<accession>A0A0N0KMB4</accession>
<dbReference type="GO" id="GO:0005886">
    <property type="term" value="C:plasma membrane"/>
    <property type="evidence" value="ECO:0007669"/>
    <property type="project" value="UniProtKB-SubCell"/>
</dbReference>
<evidence type="ECO:0000313" key="10">
    <source>
        <dbReference type="EMBL" id="OAT68480.1"/>
    </source>
</evidence>
<evidence type="ECO:0000313" key="11">
    <source>
        <dbReference type="Proteomes" id="UP000037843"/>
    </source>
</evidence>
<evidence type="ECO:0000256" key="4">
    <source>
        <dbReference type="ARBA" id="ARBA00022692"/>
    </source>
</evidence>
<evidence type="ECO:0000256" key="7">
    <source>
        <dbReference type="SAM" id="SignalP"/>
    </source>
</evidence>
<comment type="similarity">
    <text evidence="2">Belongs to the MmpS family.</text>
</comment>
<dbReference type="Gene3D" id="2.60.40.2880">
    <property type="entry name" value="MmpS1-5, C-terminal soluble domain"/>
    <property type="match status" value="1"/>
</dbReference>
<keyword evidence="7" id="KW-0732">Signal</keyword>
<name>A0A0N0KMB4_9MYCO</name>
<dbReference type="Proteomes" id="UP000186919">
    <property type="component" value="Unassembled WGS sequence"/>
</dbReference>
<dbReference type="Proteomes" id="UP000037962">
    <property type="component" value="Unassembled WGS sequence"/>
</dbReference>
<evidence type="ECO:0000256" key="5">
    <source>
        <dbReference type="ARBA" id="ARBA00022989"/>
    </source>
</evidence>
<evidence type="ECO:0000256" key="6">
    <source>
        <dbReference type="ARBA" id="ARBA00023136"/>
    </source>
</evidence>
<protein>
    <recommendedName>
        <fullName evidence="14">Mycobacterium membrane protein</fullName>
    </recommendedName>
</protein>
<comment type="subcellular location">
    <subcellularLocation>
        <location evidence="1">Cell membrane</location>
    </subcellularLocation>
</comment>
<evidence type="ECO:0000256" key="1">
    <source>
        <dbReference type="ARBA" id="ARBA00004236"/>
    </source>
</evidence>
<dbReference type="STRING" id="83262.BAB75_03445"/>
<feature type="signal peptide" evidence="7">
    <location>
        <begin position="1"/>
        <end position="25"/>
    </location>
</feature>
<proteinExistence type="inferred from homology"/>
<keyword evidence="3" id="KW-1003">Cell membrane</keyword>
<evidence type="ECO:0000313" key="8">
    <source>
        <dbReference type="EMBL" id="KPG03408.1"/>
    </source>
</evidence>
<reference evidence="11 12" key="1">
    <citation type="submission" date="2015-09" db="EMBL/GenBank/DDBJ databases">
        <title>Genome Sequences of Mycobacterium immunogenum Isolates, Recuperated from a Chloraminated Drinking Water Distribution System Simulator Subjected to Episodes of Nitrification.</title>
        <authorList>
            <person name="Gomez-Alvarez V."/>
            <person name="Revetta R.P."/>
        </authorList>
    </citation>
    <scope>NUCLEOTIDE SEQUENCE [LARGE SCALE GENOMIC DNA]</scope>
    <source>
        <strain evidence="8 11">H008</strain>
        <strain evidence="9 12">H076</strain>
    </source>
</reference>
<dbReference type="KEGG" id="miz:BAB75_03445"/>
<evidence type="ECO:0000313" key="13">
    <source>
        <dbReference type="Proteomes" id="UP000186919"/>
    </source>
</evidence>
<evidence type="ECO:0000313" key="9">
    <source>
        <dbReference type="EMBL" id="KPG32112.1"/>
    </source>
</evidence>
<dbReference type="InterPro" id="IPR008693">
    <property type="entry name" value="MmpS"/>
</dbReference>
<dbReference type="RefSeq" id="WP_043079789.1">
    <property type="nucleotide sequence ID" value="NZ_CP011530.1"/>
</dbReference>
<dbReference type="GeneID" id="45762960"/>
<dbReference type="AlphaFoldDB" id="A0A0N0KMB4"/>
<sequence length="121" mass="12777">MKRTLAAATAATAVAGLFFPATAQAAPPKVTYLVWAAGKTPAAGTISYGDYSGTPQAINDVTLPWSVTVAWPYKDAVKQVTAIWGSGHIYCRILVDGQTVLSNDGERTVNCQDRIVPLPPD</sequence>
<dbReference type="OrthoDB" id="3694999at2"/>
<dbReference type="InterPro" id="IPR038468">
    <property type="entry name" value="MmpS_C"/>
</dbReference>
<keyword evidence="5" id="KW-1133">Transmembrane helix</keyword>
<keyword evidence="6" id="KW-0472">Membrane</keyword>
<keyword evidence="12" id="KW-1185">Reference proteome</keyword>
<organism evidence="8 11">
    <name type="scientific">Mycobacteroides immunogenum</name>
    <dbReference type="NCBI Taxonomy" id="83262"/>
    <lineage>
        <taxon>Bacteria</taxon>
        <taxon>Bacillati</taxon>
        <taxon>Actinomycetota</taxon>
        <taxon>Actinomycetes</taxon>
        <taxon>Mycobacteriales</taxon>
        <taxon>Mycobacteriaceae</taxon>
        <taxon>Mycobacteroides</taxon>
    </lineage>
</organism>
<keyword evidence="4" id="KW-0812">Transmembrane</keyword>
<evidence type="ECO:0000313" key="12">
    <source>
        <dbReference type="Proteomes" id="UP000037962"/>
    </source>
</evidence>
<dbReference type="EMBL" id="LJFS01000021">
    <property type="protein sequence ID" value="KPG32112.1"/>
    <property type="molecule type" value="Genomic_DNA"/>
</dbReference>
<gene>
    <name evidence="8" type="ORF">AN908_26260</name>
    <name evidence="9" type="ORF">AN912_16990</name>
    <name evidence="10" type="ORF">AWB85_24275</name>
</gene>
<evidence type="ECO:0000256" key="3">
    <source>
        <dbReference type="ARBA" id="ARBA00022475"/>
    </source>
</evidence>